<dbReference type="InterPro" id="IPR006086">
    <property type="entry name" value="XPG-I_dom"/>
</dbReference>
<proteinExistence type="inferred from homology"/>
<feature type="domain" description="XPG N-terminal" evidence="10">
    <location>
        <begin position="1"/>
        <end position="100"/>
    </location>
</feature>
<comment type="cofactor">
    <cofactor evidence="7">
        <name>Mg(2+)</name>
        <dbReference type="ChEBI" id="CHEBI:18420"/>
    </cofactor>
    <text evidence="7">Binds 2 magnesium ions per subunit. They probably participate in the reaction catalyzed by the enzyme. May bind an additional third magnesium ion after substrate binding.</text>
</comment>
<protein>
    <recommendedName>
        <fullName evidence="7">Exonuclease 1</fullName>
        <ecNumber evidence="7">3.1.-.-</ecNumber>
    </recommendedName>
</protein>
<dbReference type="InterPro" id="IPR036279">
    <property type="entry name" value="5-3_exonuclease_C_sf"/>
</dbReference>
<evidence type="ECO:0000256" key="3">
    <source>
        <dbReference type="ARBA" id="ARBA00022763"/>
    </source>
</evidence>
<keyword evidence="2 7" id="KW-0540">Nuclease</keyword>
<comment type="subcellular location">
    <subcellularLocation>
        <location evidence="1 7">Nucleus</location>
    </subcellularLocation>
</comment>
<dbReference type="Gene3D" id="3.40.50.1010">
    <property type="entry name" value="5'-nuclease"/>
    <property type="match status" value="1"/>
</dbReference>
<feature type="domain" description="XPG-I" evidence="9">
    <location>
        <begin position="130"/>
        <end position="208"/>
    </location>
</feature>
<dbReference type="InterPro" id="IPR044752">
    <property type="entry name" value="PIN-like_EXO1"/>
</dbReference>
<dbReference type="InterPro" id="IPR006084">
    <property type="entry name" value="XPG/Rad2"/>
</dbReference>
<dbReference type="PANTHER" id="PTHR11081:SF8">
    <property type="entry name" value="EXONUCLEASE 1"/>
    <property type="match status" value="1"/>
</dbReference>
<keyword evidence="7" id="KW-0460">Magnesium</keyword>
<dbReference type="PANTHER" id="PTHR11081">
    <property type="entry name" value="FLAP ENDONUCLEASE FAMILY MEMBER"/>
    <property type="match status" value="1"/>
</dbReference>
<feature type="compositionally biased region" description="Basic and acidic residues" evidence="8">
    <location>
        <begin position="341"/>
        <end position="351"/>
    </location>
</feature>
<keyword evidence="3 7" id="KW-0227">DNA damage</keyword>
<comment type="similarity">
    <text evidence="7">Belongs to the XPG/RAD2 endonuclease family. EXO1 subfamily.</text>
</comment>
<dbReference type="CDD" id="cd09857">
    <property type="entry name" value="PIN_EXO1"/>
    <property type="match status" value="1"/>
</dbReference>
<keyword evidence="5 7" id="KW-0234">DNA repair</keyword>
<evidence type="ECO:0000313" key="12">
    <source>
        <dbReference type="Proteomes" id="UP001652700"/>
    </source>
</evidence>
<keyword evidence="7" id="KW-0479">Metal-binding</keyword>
<evidence type="ECO:0000256" key="2">
    <source>
        <dbReference type="ARBA" id="ARBA00022722"/>
    </source>
</evidence>
<keyword evidence="7" id="KW-0228">DNA excision</keyword>
<keyword evidence="7" id="KW-0269">Exonuclease</keyword>
<dbReference type="RefSeq" id="XP_028137522.2">
    <property type="nucleotide sequence ID" value="XM_028281721.2"/>
</dbReference>
<dbReference type="Pfam" id="PF00752">
    <property type="entry name" value="XPG_N"/>
    <property type="match status" value="1"/>
</dbReference>
<evidence type="ECO:0000256" key="5">
    <source>
        <dbReference type="ARBA" id="ARBA00023204"/>
    </source>
</evidence>
<dbReference type="Proteomes" id="UP001652700">
    <property type="component" value="Unplaced"/>
</dbReference>
<sequence>MGIRGLLSYLKSAERECHINEFKQKTIAVDSFSWLFKGADLMNPAKDDGPNSLVNYCLNNVNLLLNHDIKPIMVFDGKYLPVKKEIKELQTERMQPREKRTHIGGFKRSIRKCNTNFHPAAIRILISECQKMKVDCIVAPYEADAQIGYLTKLGVIDAVIAEDSDLVLFGCQNIIYKLDDEGQGVLLERDKIPQDELSFDQLIYTCILAGCNYSTPLAGMSLNKAESLVKLSEEKDPIKILEELPKDLNVTDQYKDEFMGALAVYKHQVVFDPFEKKLVHLTEPDLKEPLEKYCSKVGTFFDDSEAYQIAIGNLNPINNIKRNYWDPKNSAPHSIWSSQRRNQDDPKEGGG</sequence>
<keyword evidence="7" id="KW-0267">Excision nuclease</keyword>
<evidence type="ECO:0000256" key="6">
    <source>
        <dbReference type="ARBA" id="ARBA00023242"/>
    </source>
</evidence>
<reference evidence="11" key="1">
    <citation type="submission" date="2025-05" db="UniProtKB">
        <authorList>
            <consortium name="EnsemblMetazoa"/>
        </authorList>
    </citation>
    <scope>IDENTIFICATION</scope>
</reference>
<evidence type="ECO:0000259" key="10">
    <source>
        <dbReference type="SMART" id="SM00485"/>
    </source>
</evidence>
<dbReference type="EnsemblMetazoa" id="XM_028281721.2">
    <property type="protein sequence ID" value="XP_028137522.2"/>
    <property type="gene ID" value="LOC114332022"/>
</dbReference>
<dbReference type="InterPro" id="IPR029060">
    <property type="entry name" value="PIN-like_dom_sf"/>
</dbReference>
<evidence type="ECO:0000259" key="9">
    <source>
        <dbReference type="SMART" id="SM00484"/>
    </source>
</evidence>
<accession>A0ABM5INP4</accession>
<keyword evidence="6 7" id="KW-0539">Nucleus</keyword>
<dbReference type="Gene3D" id="1.10.150.20">
    <property type="entry name" value="5' to 3' exonuclease, C-terminal subdomain"/>
    <property type="match status" value="1"/>
</dbReference>
<evidence type="ECO:0000256" key="8">
    <source>
        <dbReference type="SAM" id="MobiDB-lite"/>
    </source>
</evidence>
<dbReference type="InterPro" id="IPR006085">
    <property type="entry name" value="XPG_DNA_repair_N"/>
</dbReference>
<dbReference type="SMART" id="SM00485">
    <property type="entry name" value="XPGN"/>
    <property type="match status" value="1"/>
</dbReference>
<dbReference type="Pfam" id="PF00867">
    <property type="entry name" value="XPG_I"/>
    <property type="match status" value="1"/>
</dbReference>
<keyword evidence="4 7" id="KW-0378">Hydrolase</keyword>
<feature type="compositionally biased region" description="Polar residues" evidence="8">
    <location>
        <begin position="331"/>
        <end position="340"/>
    </location>
</feature>
<evidence type="ECO:0000256" key="1">
    <source>
        <dbReference type="ARBA" id="ARBA00004123"/>
    </source>
</evidence>
<organism evidence="11 12">
    <name type="scientific">Diabrotica virgifera virgifera</name>
    <name type="common">western corn rootworm</name>
    <dbReference type="NCBI Taxonomy" id="50390"/>
    <lineage>
        <taxon>Eukaryota</taxon>
        <taxon>Metazoa</taxon>
        <taxon>Ecdysozoa</taxon>
        <taxon>Arthropoda</taxon>
        <taxon>Hexapoda</taxon>
        <taxon>Insecta</taxon>
        <taxon>Pterygota</taxon>
        <taxon>Neoptera</taxon>
        <taxon>Endopterygota</taxon>
        <taxon>Coleoptera</taxon>
        <taxon>Polyphaga</taxon>
        <taxon>Cucujiformia</taxon>
        <taxon>Chrysomeloidea</taxon>
        <taxon>Chrysomelidae</taxon>
        <taxon>Galerucinae</taxon>
        <taxon>Diabroticina</taxon>
        <taxon>Diabroticites</taxon>
        <taxon>Diabrotica</taxon>
    </lineage>
</organism>
<dbReference type="EC" id="3.1.-.-" evidence="7"/>
<dbReference type="PRINTS" id="PR00853">
    <property type="entry name" value="XPGRADSUPER"/>
</dbReference>
<feature type="region of interest" description="Disordered" evidence="8">
    <location>
        <begin position="331"/>
        <end position="351"/>
    </location>
</feature>
<keyword evidence="7" id="KW-0238">DNA-binding</keyword>
<name>A0ABM5INP4_DIAVI</name>
<dbReference type="SUPFAM" id="SSF47807">
    <property type="entry name" value="5' to 3' exonuclease, C-terminal subdomain"/>
    <property type="match status" value="1"/>
</dbReference>
<dbReference type="GeneID" id="114332022"/>
<evidence type="ECO:0000256" key="4">
    <source>
        <dbReference type="ARBA" id="ARBA00022801"/>
    </source>
</evidence>
<keyword evidence="12" id="KW-1185">Reference proteome</keyword>
<comment type="function">
    <text evidence="7">5'-&gt;3' double-stranded DNA exonuclease which may also possess a cryptic 3'-&gt;5' double-stranded DNA exonuclease activity. Functions in DNA mismatch repair.</text>
</comment>
<evidence type="ECO:0000256" key="7">
    <source>
        <dbReference type="RuleBase" id="RU910737"/>
    </source>
</evidence>
<dbReference type="SUPFAM" id="SSF88723">
    <property type="entry name" value="PIN domain-like"/>
    <property type="match status" value="1"/>
</dbReference>
<dbReference type="SMART" id="SM00484">
    <property type="entry name" value="XPGI"/>
    <property type="match status" value="1"/>
</dbReference>
<evidence type="ECO:0000313" key="11">
    <source>
        <dbReference type="EnsemblMetazoa" id="XP_028137522.2"/>
    </source>
</evidence>